<gene>
    <name evidence="10" type="ORF">GCM10025789_27560</name>
</gene>
<keyword evidence="4 6" id="KW-0573">Peptidoglycan synthesis</keyword>
<dbReference type="EMBL" id="BAABLV010000041">
    <property type="protein sequence ID" value="GAA4906634.1"/>
    <property type="molecule type" value="Genomic_DNA"/>
</dbReference>
<dbReference type="InterPro" id="IPR038063">
    <property type="entry name" value="Transpep_catalytic_dom"/>
</dbReference>
<evidence type="ECO:0000256" key="2">
    <source>
        <dbReference type="ARBA" id="ARBA00022679"/>
    </source>
</evidence>
<feature type="domain" description="L,D-TPase catalytic" evidence="9">
    <location>
        <begin position="292"/>
        <end position="404"/>
    </location>
</feature>
<dbReference type="Pfam" id="PF03734">
    <property type="entry name" value="YkuD"/>
    <property type="match status" value="1"/>
</dbReference>
<dbReference type="InterPro" id="IPR036365">
    <property type="entry name" value="PGBD-like_sf"/>
</dbReference>
<dbReference type="PROSITE" id="PS51257">
    <property type="entry name" value="PROKAR_LIPOPROTEIN"/>
    <property type="match status" value="1"/>
</dbReference>
<dbReference type="PANTHER" id="PTHR30582:SF33">
    <property type="entry name" value="EXPORTED PROTEIN"/>
    <property type="match status" value="1"/>
</dbReference>
<dbReference type="Proteomes" id="UP001501521">
    <property type="component" value="Unassembled WGS sequence"/>
</dbReference>
<dbReference type="InterPro" id="IPR005490">
    <property type="entry name" value="LD_TPept_cat_dom"/>
</dbReference>
<dbReference type="SUPFAM" id="SSF47090">
    <property type="entry name" value="PGBD-like"/>
    <property type="match status" value="2"/>
</dbReference>
<proteinExistence type="predicted"/>
<feature type="region of interest" description="Disordered" evidence="7">
    <location>
        <begin position="42"/>
        <end position="122"/>
    </location>
</feature>
<dbReference type="Gene3D" id="2.40.440.10">
    <property type="entry name" value="L,D-transpeptidase catalytic domain-like"/>
    <property type="match status" value="1"/>
</dbReference>
<feature type="chain" id="PRO_5045362403" description="L,D-TPase catalytic domain-containing protein" evidence="8">
    <location>
        <begin position="29"/>
        <end position="406"/>
    </location>
</feature>
<evidence type="ECO:0000256" key="4">
    <source>
        <dbReference type="ARBA" id="ARBA00022984"/>
    </source>
</evidence>
<comment type="pathway">
    <text evidence="1 6">Cell wall biogenesis; peptidoglycan biosynthesis.</text>
</comment>
<dbReference type="PANTHER" id="PTHR30582">
    <property type="entry name" value="L,D-TRANSPEPTIDASE"/>
    <property type="match status" value="1"/>
</dbReference>
<dbReference type="Gene3D" id="1.10.101.10">
    <property type="entry name" value="PGBD-like superfamily/PGBD"/>
    <property type="match status" value="2"/>
</dbReference>
<keyword evidence="3 6" id="KW-0133">Cell shape</keyword>
<dbReference type="SUPFAM" id="SSF141523">
    <property type="entry name" value="L,D-transpeptidase catalytic domain-like"/>
    <property type="match status" value="1"/>
</dbReference>
<keyword evidence="2" id="KW-0808">Transferase</keyword>
<dbReference type="InterPro" id="IPR002477">
    <property type="entry name" value="Peptidoglycan-bd-like"/>
</dbReference>
<dbReference type="Pfam" id="PF01471">
    <property type="entry name" value="PG_binding_1"/>
    <property type="match status" value="2"/>
</dbReference>
<evidence type="ECO:0000313" key="11">
    <source>
        <dbReference type="Proteomes" id="UP001501521"/>
    </source>
</evidence>
<name>A0ABP9FKG3_9ACTN</name>
<feature type="active site" description="Proton donor/acceptor" evidence="6">
    <location>
        <position position="362"/>
    </location>
</feature>
<dbReference type="PROSITE" id="PS52029">
    <property type="entry name" value="LD_TPASE"/>
    <property type="match status" value="1"/>
</dbReference>
<comment type="caution">
    <text evidence="10">The sequence shown here is derived from an EMBL/GenBank/DDBJ whole genome shotgun (WGS) entry which is preliminary data.</text>
</comment>
<evidence type="ECO:0000256" key="7">
    <source>
        <dbReference type="SAM" id="MobiDB-lite"/>
    </source>
</evidence>
<dbReference type="InterPro" id="IPR050979">
    <property type="entry name" value="LD-transpeptidase"/>
</dbReference>
<feature type="compositionally biased region" description="Pro residues" evidence="7">
    <location>
        <begin position="67"/>
        <end position="96"/>
    </location>
</feature>
<evidence type="ECO:0000313" key="10">
    <source>
        <dbReference type="EMBL" id="GAA4906634.1"/>
    </source>
</evidence>
<dbReference type="RefSeq" id="WP_345583866.1">
    <property type="nucleotide sequence ID" value="NZ_BAABLV010000041.1"/>
</dbReference>
<reference evidence="11" key="1">
    <citation type="journal article" date="2019" name="Int. J. Syst. Evol. Microbiol.">
        <title>The Global Catalogue of Microorganisms (GCM) 10K type strain sequencing project: providing services to taxonomists for standard genome sequencing and annotation.</title>
        <authorList>
            <consortium name="The Broad Institute Genomics Platform"/>
            <consortium name="The Broad Institute Genome Sequencing Center for Infectious Disease"/>
            <person name="Wu L."/>
            <person name="Ma J."/>
        </authorList>
    </citation>
    <scope>NUCLEOTIDE SEQUENCE [LARGE SCALE GENOMIC DNA]</scope>
    <source>
        <strain evidence="11">JCM 19125</strain>
    </source>
</reference>
<feature type="active site" description="Nucleophile" evidence="6">
    <location>
        <position position="379"/>
    </location>
</feature>
<evidence type="ECO:0000256" key="3">
    <source>
        <dbReference type="ARBA" id="ARBA00022960"/>
    </source>
</evidence>
<accession>A0ABP9FKG3</accession>
<evidence type="ECO:0000256" key="5">
    <source>
        <dbReference type="ARBA" id="ARBA00023316"/>
    </source>
</evidence>
<sequence length="406" mass="43614">MVTVPRLRRIGVAVTAALSLFSVACAPAALGPQAGPAAPTVANPGAGAVVDEPVVNTTSPEPRDPSEPPATPTQSPDPVPASPSPSPEPSKTPEPEPQTSETPTVVPTVPPLMAPGEDSDEVRELQHRLLQLNWWSGKITSSYGDATRLAVEGFQVKRGLPATGEVDQATWDRLVDMTRTPTHDEMHNILTPGPALLKTGSSGDQVKDLQARLKQLQWYFELIDGEFGPKTLEAVEGFQAKREIPVTGEVDQRTLDRLVSMTRTPTANELNNVVAAPSDAPMTLDDRCLQGRVICISKTQRKLAWVIDGEIRMTMDVRFGSELTPTREGTFSVGWKSRNHVSKLYGSPMPYALFFSGGQAVHYSADFAARGYNGSSHGCVNVRDKAAVAALFDAAREGDKVVVYVG</sequence>
<evidence type="ECO:0000256" key="1">
    <source>
        <dbReference type="ARBA" id="ARBA00004752"/>
    </source>
</evidence>
<dbReference type="CDD" id="cd16913">
    <property type="entry name" value="YkuD_like"/>
    <property type="match status" value="1"/>
</dbReference>
<feature type="signal peptide" evidence="8">
    <location>
        <begin position="1"/>
        <end position="28"/>
    </location>
</feature>
<dbReference type="InterPro" id="IPR036366">
    <property type="entry name" value="PGBDSf"/>
</dbReference>
<evidence type="ECO:0000256" key="6">
    <source>
        <dbReference type="PROSITE-ProRule" id="PRU01373"/>
    </source>
</evidence>
<feature type="compositionally biased region" description="Low complexity" evidence="7">
    <location>
        <begin position="97"/>
        <end position="107"/>
    </location>
</feature>
<organism evidence="10 11">
    <name type="scientific">Tessaracoccus lubricantis</name>
    <dbReference type="NCBI Taxonomy" id="545543"/>
    <lineage>
        <taxon>Bacteria</taxon>
        <taxon>Bacillati</taxon>
        <taxon>Actinomycetota</taxon>
        <taxon>Actinomycetes</taxon>
        <taxon>Propionibacteriales</taxon>
        <taxon>Propionibacteriaceae</taxon>
        <taxon>Tessaracoccus</taxon>
    </lineage>
</organism>
<keyword evidence="11" id="KW-1185">Reference proteome</keyword>
<keyword evidence="5 6" id="KW-0961">Cell wall biogenesis/degradation</keyword>
<evidence type="ECO:0000256" key="8">
    <source>
        <dbReference type="SAM" id="SignalP"/>
    </source>
</evidence>
<evidence type="ECO:0000259" key="9">
    <source>
        <dbReference type="PROSITE" id="PS52029"/>
    </source>
</evidence>
<keyword evidence="8" id="KW-0732">Signal</keyword>
<protein>
    <recommendedName>
        <fullName evidence="9">L,D-TPase catalytic domain-containing protein</fullName>
    </recommendedName>
</protein>